<dbReference type="SUPFAM" id="SSF56726">
    <property type="entry name" value="DNA topoisomerase IV, alpha subunit"/>
    <property type="match status" value="1"/>
</dbReference>
<dbReference type="PANTHER" id="PTHR10848:SF0">
    <property type="entry name" value="MEIOTIC RECOMBINATION PROTEIN SPO11"/>
    <property type="match status" value="1"/>
</dbReference>
<dbReference type="GO" id="GO:0042138">
    <property type="term" value="P:meiotic DNA double-strand break formation"/>
    <property type="evidence" value="ECO:0007669"/>
    <property type="project" value="InterPro"/>
</dbReference>
<dbReference type="CDD" id="cd00223">
    <property type="entry name" value="TOPRIM_TopoIIB_SPO"/>
    <property type="match status" value="1"/>
</dbReference>
<dbReference type="InterPro" id="IPR002815">
    <property type="entry name" value="Spo11/TopoVI_A"/>
</dbReference>
<dbReference type="PANTHER" id="PTHR10848">
    <property type="entry name" value="MEIOTIC RECOMBINATION PROTEIN SPO11"/>
    <property type="match status" value="1"/>
</dbReference>
<evidence type="ECO:0000256" key="1">
    <source>
        <dbReference type="ARBA" id="ARBA00004123"/>
    </source>
</evidence>
<dbReference type="AlphaFoldDB" id="A0A9X0D5Y2"/>
<evidence type="ECO:0000313" key="5">
    <source>
        <dbReference type="Proteomes" id="UP001163046"/>
    </source>
</evidence>
<dbReference type="Pfam" id="PF21180">
    <property type="entry name" value="TOP6A-Spo11_Toprim"/>
    <property type="match status" value="1"/>
</dbReference>
<keyword evidence="5" id="KW-1185">Reference proteome</keyword>
<name>A0A9X0D5Y2_9CNID</name>
<gene>
    <name evidence="4" type="primary">SPO11_2</name>
    <name evidence="4" type="ORF">OS493_001074</name>
</gene>
<sequence>MDDNVLQKLHPCIVITGKGFPDVSTRMMVRQLWCTLQIPILALVDADPHGIEILSVYKFGSKALSFDAHRLTVPVIKWLGVLPTDINRLSISHDQLIPLTDRDKCKARELLERPYIKITGGLGTRDRDHAIPGIQGRDSSSFFHFLRVSCRYLSSCEN</sequence>
<dbReference type="PRINTS" id="PR01550">
    <property type="entry name" value="TOP6AFAMILY"/>
</dbReference>
<comment type="subcellular location">
    <subcellularLocation>
        <location evidence="1">Nucleus</location>
    </subcellularLocation>
</comment>
<dbReference type="Gene3D" id="3.40.1360.10">
    <property type="match status" value="1"/>
</dbReference>
<keyword evidence="2" id="KW-0539">Nucleus</keyword>
<comment type="caution">
    <text evidence="4">The sequence shown here is derived from an EMBL/GenBank/DDBJ whole genome shotgun (WGS) entry which is preliminary data.</text>
</comment>
<dbReference type="OrthoDB" id="5377392at2759"/>
<dbReference type="GO" id="GO:0003918">
    <property type="term" value="F:DNA topoisomerase type II (double strand cut, ATP-hydrolyzing) activity"/>
    <property type="evidence" value="ECO:0007669"/>
    <property type="project" value="InterPro"/>
</dbReference>
<dbReference type="Proteomes" id="UP001163046">
    <property type="component" value="Unassembled WGS sequence"/>
</dbReference>
<proteinExistence type="predicted"/>
<dbReference type="GO" id="GO:0000706">
    <property type="term" value="P:meiotic DNA double-strand break processing"/>
    <property type="evidence" value="ECO:0007669"/>
    <property type="project" value="TreeGrafter"/>
</dbReference>
<evidence type="ECO:0000256" key="2">
    <source>
        <dbReference type="ARBA" id="ARBA00023242"/>
    </source>
</evidence>
<evidence type="ECO:0000313" key="4">
    <source>
        <dbReference type="EMBL" id="KAJ7387731.1"/>
    </source>
</evidence>
<organism evidence="4 5">
    <name type="scientific">Desmophyllum pertusum</name>
    <dbReference type="NCBI Taxonomy" id="174260"/>
    <lineage>
        <taxon>Eukaryota</taxon>
        <taxon>Metazoa</taxon>
        <taxon>Cnidaria</taxon>
        <taxon>Anthozoa</taxon>
        <taxon>Hexacorallia</taxon>
        <taxon>Scleractinia</taxon>
        <taxon>Caryophylliina</taxon>
        <taxon>Caryophylliidae</taxon>
        <taxon>Desmophyllum</taxon>
    </lineage>
</organism>
<dbReference type="EMBL" id="MU825873">
    <property type="protein sequence ID" value="KAJ7387731.1"/>
    <property type="molecule type" value="Genomic_DNA"/>
</dbReference>
<dbReference type="InterPro" id="IPR013048">
    <property type="entry name" value="Meiotic_Spo11"/>
</dbReference>
<dbReference type="InterPro" id="IPR034136">
    <property type="entry name" value="TOPRIM_Topo6A/Spo11"/>
</dbReference>
<protein>
    <submittedName>
        <fullName evidence="4">Endodeoxyribonuclease</fullName>
    </submittedName>
</protein>
<accession>A0A9X0D5Y2</accession>
<feature type="domain" description="Topoisomerase 6 subunit A/Spo11 TOPRIM" evidence="3">
    <location>
        <begin position="2"/>
        <end position="116"/>
    </location>
</feature>
<dbReference type="PRINTS" id="PR01551">
    <property type="entry name" value="SPO11HOMOLOG"/>
</dbReference>
<dbReference type="InterPro" id="IPR036078">
    <property type="entry name" value="Spo11/TopoVI_A_sf"/>
</dbReference>
<evidence type="ECO:0000259" key="3">
    <source>
        <dbReference type="Pfam" id="PF21180"/>
    </source>
</evidence>
<dbReference type="GO" id="GO:0007131">
    <property type="term" value="P:reciprocal meiotic recombination"/>
    <property type="evidence" value="ECO:0007669"/>
    <property type="project" value="TreeGrafter"/>
</dbReference>
<reference evidence="4" key="1">
    <citation type="submission" date="2023-01" db="EMBL/GenBank/DDBJ databases">
        <title>Genome assembly of the deep-sea coral Lophelia pertusa.</title>
        <authorList>
            <person name="Herrera S."/>
            <person name="Cordes E."/>
        </authorList>
    </citation>
    <scope>NUCLEOTIDE SEQUENCE</scope>
    <source>
        <strain evidence="4">USNM1676648</strain>
        <tissue evidence="4">Polyp</tissue>
    </source>
</reference>
<dbReference type="GO" id="GO:0003677">
    <property type="term" value="F:DNA binding"/>
    <property type="evidence" value="ECO:0007669"/>
    <property type="project" value="InterPro"/>
</dbReference>
<dbReference type="GO" id="GO:0000228">
    <property type="term" value="C:nuclear chromosome"/>
    <property type="evidence" value="ECO:0007669"/>
    <property type="project" value="TreeGrafter"/>
</dbReference>